<name>A0A5B8NRP3_9CHRO</name>
<dbReference type="EMBL" id="CP042326">
    <property type="protein sequence ID" value="QDZ40979.1"/>
    <property type="molecule type" value="Genomic_DNA"/>
</dbReference>
<sequence>MSVLQRIWRVIRANLNSLLNKAEDPEKILEQAVADMQQDLVKLRQAVAQAIASQKRTERQASQARSTAEEWKKRAQLALEKGNEELAREALTRRQNHQQTAESLEAQLSQQNQVIDKLKSDMRKLENKISEAKTKKDMYIARARSAETTQRLNDMMQGVNAGSSLSAFEQMEEKVMEMEASAEASQELGQDDIEKQFAALEQGSNVDSELQQMKSQSAQKNLPEGQQAKVDQELEQLRSELKQ</sequence>
<feature type="coiled-coil region" evidence="2">
    <location>
        <begin position="26"/>
        <end position="142"/>
    </location>
</feature>
<dbReference type="OrthoDB" id="9779630at2"/>
<feature type="compositionally biased region" description="Polar residues" evidence="3">
    <location>
        <begin position="202"/>
        <end position="220"/>
    </location>
</feature>
<dbReference type="PANTHER" id="PTHR31088">
    <property type="entry name" value="MEMBRANE-ASSOCIATED PROTEIN VIPP1, CHLOROPLASTIC"/>
    <property type="match status" value="1"/>
</dbReference>
<accession>A0A5B8NRP3</accession>
<evidence type="ECO:0000256" key="2">
    <source>
        <dbReference type="SAM" id="Coils"/>
    </source>
</evidence>
<dbReference type="RefSeq" id="WP_146296819.1">
    <property type="nucleotide sequence ID" value="NZ_CP042326.1"/>
</dbReference>
<gene>
    <name evidence="4" type="ORF">FRE64_14140</name>
</gene>
<dbReference type="InterPro" id="IPR007157">
    <property type="entry name" value="PspA_VIPP1"/>
</dbReference>
<dbReference type="KEGG" id="enn:FRE64_14140"/>
<feature type="compositionally biased region" description="Basic and acidic residues" evidence="3">
    <location>
        <begin position="230"/>
        <end position="243"/>
    </location>
</feature>
<evidence type="ECO:0000256" key="1">
    <source>
        <dbReference type="ARBA" id="ARBA00043985"/>
    </source>
</evidence>
<evidence type="ECO:0000313" key="4">
    <source>
        <dbReference type="EMBL" id="QDZ40979.1"/>
    </source>
</evidence>
<proteinExistence type="inferred from homology"/>
<evidence type="ECO:0000256" key="3">
    <source>
        <dbReference type="SAM" id="MobiDB-lite"/>
    </source>
</evidence>
<dbReference type="PANTHER" id="PTHR31088:SF6">
    <property type="entry name" value="PHAGE SHOCK PROTEIN A"/>
    <property type="match status" value="1"/>
</dbReference>
<keyword evidence="5" id="KW-1185">Reference proteome</keyword>
<keyword evidence="2" id="KW-0175">Coiled coil</keyword>
<dbReference type="Pfam" id="PF04012">
    <property type="entry name" value="PspA_IM30"/>
    <property type="match status" value="1"/>
</dbReference>
<protein>
    <submittedName>
        <fullName evidence="4">PspA/IM30 family protein</fullName>
    </submittedName>
</protein>
<organism evidence="4 5">
    <name type="scientific">Euhalothece natronophila Z-M001</name>
    <dbReference type="NCBI Taxonomy" id="522448"/>
    <lineage>
        <taxon>Bacteria</taxon>
        <taxon>Bacillati</taxon>
        <taxon>Cyanobacteriota</taxon>
        <taxon>Cyanophyceae</taxon>
        <taxon>Oscillatoriophycideae</taxon>
        <taxon>Chroococcales</taxon>
        <taxon>Halothecacae</taxon>
        <taxon>Halothece cluster</taxon>
        <taxon>Euhalothece</taxon>
    </lineage>
</organism>
<evidence type="ECO:0000313" key="5">
    <source>
        <dbReference type="Proteomes" id="UP000318453"/>
    </source>
</evidence>
<dbReference type="Proteomes" id="UP000318453">
    <property type="component" value="Chromosome"/>
</dbReference>
<reference evidence="4" key="1">
    <citation type="submission" date="2019-08" db="EMBL/GenBank/DDBJ databases">
        <title>Carotenoids and Carotenoid Binding Proteins in the Halophilic Cyanobacterium Euhalothece sp. ZM00.</title>
        <authorList>
            <person name="Cho S.M."/>
            <person name="Song J.Y."/>
            <person name="Park Y.-I."/>
        </authorList>
    </citation>
    <scope>NUCLEOTIDE SEQUENCE [LARGE SCALE GENOMIC DNA]</scope>
    <source>
        <strain evidence="4">Z-M001</strain>
    </source>
</reference>
<feature type="region of interest" description="Disordered" evidence="3">
    <location>
        <begin position="178"/>
        <end position="243"/>
    </location>
</feature>
<comment type="similarity">
    <text evidence="1">Belongs to the PspA/Vipp/IM30 family.</text>
</comment>
<feature type="compositionally biased region" description="Low complexity" evidence="3">
    <location>
        <begin position="178"/>
        <end position="187"/>
    </location>
</feature>
<dbReference type="AlphaFoldDB" id="A0A5B8NRP3"/>